<dbReference type="NCBIfam" id="TIGR01662">
    <property type="entry name" value="HAD-SF-IIIA"/>
    <property type="match status" value="1"/>
</dbReference>
<keyword evidence="5" id="KW-0808">Transferase</keyword>
<dbReference type="InterPro" id="IPR006549">
    <property type="entry name" value="HAD-SF_hydro_IIIA"/>
</dbReference>
<dbReference type="InterPro" id="IPR036412">
    <property type="entry name" value="HAD-like_sf"/>
</dbReference>
<dbReference type="GO" id="GO:0016791">
    <property type="term" value="F:phosphatase activity"/>
    <property type="evidence" value="ECO:0007669"/>
    <property type="project" value="InterPro"/>
</dbReference>
<dbReference type="InterPro" id="IPR029044">
    <property type="entry name" value="Nucleotide-diphossugar_trans"/>
</dbReference>
<dbReference type="SUPFAM" id="SSF56784">
    <property type="entry name" value="HAD-like"/>
    <property type="match status" value="1"/>
</dbReference>
<accession>A0A1M4WN70</accession>
<evidence type="ECO:0000256" key="1">
    <source>
        <dbReference type="ARBA" id="ARBA00022490"/>
    </source>
</evidence>
<dbReference type="GO" id="GO:0046872">
    <property type="term" value="F:metal ion binding"/>
    <property type="evidence" value="ECO:0007669"/>
    <property type="project" value="UniProtKB-KW"/>
</dbReference>
<keyword evidence="1" id="KW-0963">Cytoplasm</keyword>
<dbReference type="PANTHER" id="PTHR22572">
    <property type="entry name" value="SUGAR-1-PHOSPHATE GUANYL TRANSFERASE"/>
    <property type="match status" value="1"/>
</dbReference>
<name>A0A1M4WN70_9BACT</name>
<evidence type="ECO:0000313" key="5">
    <source>
        <dbReference type="EMBL" id="SHE82610.1"/>
    </source>
</evidence>
<dbReference type="InterPro" id="IPR023214">
    <property type="entry name" value="HAD_sf"/>
</dbReference>
<sequence>MKEAIILAGGLGTRLREAVPDLPKCMAPVAGKPFISYVIDYLRMQGVERFVFSLGYKWGVIENYLLSDYSTLQYTIVIEEEPLGTGGAIRLALQKTKETDIVIANGDTLFKVDLESLLKVHHEHQSTCTLSLKPMLNFDRYGVVMTDSDGRIISFKEKKFYTEGLINGGLYILDKEKFLEHNFDTVFSFEKDYLEKYHKQDPFYSNVQDGYFIDIGIPEDFKRAQADLQKAIPDLSVIDKDWTLFLDRDGVINEEILGEYVKHWGEFIFSKGVLDIFKKLSDRFGRIIVISNQRGVGKEIMTEADLQSIHLEMQREVEIVGGKIDKIYYCIDKDDKCFNRKPNPGMALQAIKEFPDIDLEKTIMVGNKPSDMRFGRAAGAYTVFVTTTNPDQPFPHRDLDYIFPSLFAFAEAL</sequence>
<dbReference type="GO" id="GO:0016779">
    <property type="term" value="F:nucleotidyltransferase activity"/>
    <property type="evidence" value="ECO:0007669"/>
    <property type="project" value="UniProtKB-KW"/>
</dbReference>
<evidence type="ECO:0000256" key="3">
    <source>
        <dbReference type="ARBA" id="ARBA00022801"/>
    </source>
</evidence>
<reference evidence="5 6" key="1">
    <citation type="submission" date="2016-11" db="EMBL/GenBank/DDBJ databases">
        <authorList>
            <person name="Jaros S."/>
            <person name="Januszkiewicz K."/>
            <person name="Wedrychowicz H."/>
        </authorList>
    </citation>
    <scope>NUCLEOTIDE SEQUENCE [LARGE SCALE GENOMIC DNA]</scope>
    <source>
        <strain evidence="5 6">DSM 18119</strain>
    </source>
</reference>
<dbReference type="EMBL" id="FQUU01000004">
    <property type="protein sequence ID" value="SHE82610.1"/>
    <property type="molecule type" value="Genomic_DNA"/>
</dbReference>
<dbReference type="RefSeq" id="WP_072834359.1">
    <property type="nucleotide sequence ID" value="NZ_FQUU01000004.1"/>
</dbReference>
<keyword evidence="6" id="KW-1185">Reference proteome</keyword>
<dbReference type="Gene3D" id="3.40.50.1000">
    <property type="entry name" value="HAD superfamily/HAD-like"/>
    <property type="match status" value="1"/>
</dbReference>
<dbReference type="Proteomes" id="UP000184048">
    <property type="component" value="Unassembled WGS sequence"/>
</dbReference>
<protein>
    <submittedName>
        <fullName evidence="5">D-glycero-alpha-D-manno-heptose 1-phosphate guanylyltransferase</fullName>
    </submittedName>
</protein>
<dbReference type="CDD" id="cd06915">
    <property type="entry name" value="NTP_transferase_WcbM_like"/>
    <property type="match status" value="1"/>
</dbReference>
<dbReference type="Pfam" id="PF13242">
    <property type="entry name" value="Hydrolase_like"/>
    <property type="match status" value="1"/>
</dbReference>
<evidence type="ECO:0000313" key="6">
    <source>
        <dbReference type="Proteomes" id="UP000184048"/>
    </source>
</evidence>
<evidence type="ECO:0000259" key="4">
    <source>
        <dbReference type="Pfam" id="PF00483"/>
    </source>
</evidence>
<keyword evidence="2" id="KW-0479">Metal-binding</keyword>
<dbReference type="Gene3D" id="3.90.550.10">
    <property type="entry name" value="Spore Coat Polysaccharide Biosynthesis Protein SpsA, Chain A"/>
    <property type="match status" value="1"/>
</dbReference>
<proteinExistence type="predicted"/>
<dbReference type="NCBIfam" id="TIGR01656">
    <property type="entry name" value="Histidinol-ppas"/>
    <property type="match status" value="1"/>
</dbReference>
<gene>
    <name evidence="5" type="ORF">SAMN02745131_01159</name>
</gene>
<dbReference type="Pfam" id="PF00483">
    <property type="entry name" value="NTP_transferase"/>
    <property type="match status" value="1"/>
</dbReference>
<evidence type="ECO:0000256" key="2">
    <source>
        <dbReference type="ARBA" id="ARBA00022723"/>
    </source>
</evidence>
<keyword evidence="3" id="KW-0378">Hydrolase</keyword>
<dbReference type="AlphaFoldDB" id="A0A1M4WN70"/>
<dbReference type="InterPro" id="IPR050486">
    <property type="entry name" value="Mannose-1P_guanyltransferase"/>
</dbReference>
<dbReference type="InterPro" id="IPR005835">
    <property type="entry name" value="NTP_transferase_dom"/>
</dbReference>
<dbReference type="SUPFAM" id="SSF53448">
    <property type="entry name" value="Nucleotide-diphospho-sugar transferases"/>
    <property type="match status" value="1"/>
</dbReference>
<dbReference type="STRING" id="1121884.SAMN02745131_01159"/>
<feature type="domain" description="Nucleotidyl transferase" evidence="4">
    <location>
        <begin position="4"/>
        <end position="230"/>
    </location>
</feature>
<organism evidence="5 6">
    <name type="scientific">Flavisolibacter ginsengisoli DSM 18119</name>
    <dbReference type="NCBI Taxonomy" id="1121884"/>
    <lineage>
        <taxon>Bacteria</taxon>
        <taxon>Pseudomonadati</taxon>
        <taxon>Bacteroidota</taxon>
        <taxon>Chitinophagia</taxon>
        <taxon>Chitinophagales</taxon>
        <taxon>Chitinophagaceae</taxon>
        <taxon>Flavisolibacter</taxon>
    </lineage>
</organism>
<dbReference type="InterPro" id="IPR006543">
    <property type="entry name" value="Histidinol-phos"/>
</dbReference>
<keyword evidence="5" id="KW-0548">Nucleotidyltransferase</keyword>
<dbReference type="OrthoDB" id="9813880at2"/>